<feature type="signal peptide" evidence="2">
    <location>
        <begin position="1"/>
        <end position="26"/>
    </location>
</feature>
<keyword evidence="4" id="KW-1185">Reference proteome</keyword>
<reference evidence="3 4" key="1">
    <citation type="submission" date="2017-02" db="EMBL/GenBank/DDBJ databases">
        <title>Genomic diversity within the haloalkaliphilic genus Thioalkalivibrio.</title>
        <authorList>
            <person name="Ahn A.-C."/>
            <person name="Meier-Kolthoff J."/>
            <person name="Overmars L."/>
            <person name="Richter M."/>
            <person name="Woyke T."/>
            <person name="Sorokin D.Y."/>
            <person name="Muyzer G."/>
        </authorList>
    </citation>
    <scope>NUCLEOTIDE SEQUENCE [LARGE SCALE GENOMIC DNA]</scope>
    <source>
        <strain evidence="3 4">ALJD</strain>
    </source>
</reference>
<dbReference type="RefSeq" id="WP_077277152.1">
    <property type="nucleotide sequence ID" value="NZ_MVBK01000001.1"/>
</dbReference>
<dbReference type="AlphaFoldDB" id="A0A1V3NUW5"/>
<gene>
    <name evidence="3" type="ORF">B1C78_00305</name>
</gene>
<dbReference type="EMBL" id="MVBK01000001">
    <property type="protein sequence ID" value="OOG28821.1"/>
    <property type="molecule type" value="Genomic_DNA"/>
</dbReference>
<feature type="chain" id="PRO_5012030702" evidence="2">
    <location>
        <begin position="27"/>
        <end position="454"/>
    </location>
</feature>
<evidence type="ECO:0000313" key="4">
    <source>
        <dbReference type="Proteomes" id="UP000189462"/>
    </source>
</evidence>
<evidence type="ECO:0000256" key="1">
    <source>
        <dbReference type="SAM" id="MobiDB-lite"/>
    </source>
</evidence>
<name>A0A1V3NUW5_9GAMM</name>
<keyword evidence="2" id="KW-0732">Signal</keyword>
<accession>A0A1V3NUW5</accession>
<dbReference type="NCBIfam" id="TIGR03755">
    <property type="entry name" value="conj_TIGR03755"/>
    <property type="match status" value="1"/>
</dbReference>
<feature type="region of interest" description="Disordered" evidence="1">
    <location>
        <begin position="430"/>
        <end position="454"/>
    </location>
</feature>
<dbReference type="OrthoDB" id="8553954at2"/>
<protein>
    <submittedName>
        <fullName evidence="3">Integrating conjugative element protein</fullName>
    </submittedName>
</protein>
<dbReference type="Proteomes" id="UP000189462">
    <property type="component" value="Unassembled WGS sequence"/>
</dbReference>
<evidence type="ECO:0000256" key="2">
    <source>
        <dbReference type="SAM" id="SignalP"/>
    </source>
</evidence>
<organism evidence="3 4">
    <name type="scientific">Thioalkalivibrio denitrificans</name>
    <dbReference type="NCBI Taxonomy" id="108003"/>
    <lineage>
        <taxon>Bacteria</taxon>
        <taxon>Pseudomonadati</taxon>
        <taxon>Pseudomonadota</taxon>
        <taxon>Gammaproteobacteria</taxon>
        <taxon>Chromatiales</taxon>
        <taxon>Ectothiorhodospiraceae</taxon>
        <taxon>Thioalkalivibrio</taxon>
    </lineage>
</organism>
<sequence>MYHRTFKALGVAVAVSLLAVAPGAGAQAPGTLAESLFYYEIGGGRPVSRAPNPQASSTTFGVTGVLGLGYSCGRFDPITSVTNQMQNLGDEYLNQIEAAATAAIAALPLLILQRANPGLYDLFQNALLRAEETVQLATKSCEQMEAEILAGRNPFHEWMVLSRGNDWRLVMGTGERDVVRARDTVESNAGTNGIPWVFGDHRGGQNMPPLEPVSDLVHAAYNVIADRPPAATGTAFTGAASDPPIAVHWTSPEQASEWAREVLGDLSLATCTAPGCPGQETTTGTGLPPKVEETSEDIRPILEQLVSGAIRSTPENLTSVSSANIVITADTVRAIAELGPAERHIVIARVADEVALAINIEKALYVRRLLLVGRQLPEAAAAGDLSDEIVMQKIAELEREIDNTLFEVRVSREISAPTLLKSLEHSTRIQDRSRRIHSAPPSDARPTTDGTVAR</sequence>
<dbReference type="STRING" id="108003.B1C78_00305"/>
<proteinExistence type="predicted"/>
<dbReference type="InterPro" id="IPR021204">
    <property type="entry name" value="Integr_conj_element_PFL4711"/>
</dbReference>
<comment type="caution">
    <text evidence="3">The sequence shown here is derived from an EMBL/GenBank/DDBJ whole genome shotgun (WGS) entry which is preliminary data.</text>
</comment>
<evidence type="ECO:0000313" key="3">
    <source>
        <dbReference type="EMBL" id="OOG28821.1"/>
    </source>
</evidence>